<proteinExistence type="predicted"/>
<comment type="caution">
    <text evidence="2">The sequence shown here is derived from an EMBL/GenBank/DDBJ whole genome shotgun (WGS) entry which is preliminary data.</text>
</comment>
<sequence length="125" mass="14256">MKCNLVIFHLMIGLALVPLIESYALKDNARRDQQAHTVWIHNKMWKGTYGMVAVMVNGQERTNGGSYATHGFHVDVFSDITTFNLSFSVEASSEKDKDRGPFTNDKDHEWKFTGSIDNWDIEEMA</sequence>
<name>A0A8H4AIK4_GIGMA</name>
<dbReference type="OrthoDB" id="2306809at2759"/>
<keyword evidence="3" id="KW-1185">Reference proteome</keyword>
<feature type="chain" id="PRO_5034339035" evidence="1">
    <location>
        <begin position="23"/>
        <end position="125"/>
    </location>
</feature>
<accession>A0A8H4AIK4</accession>
<evidence type="ECO:0000313" key="3">
    <source>
        <dbReference type="Proteomes" id="UP000439903"/>
    </source>
</evidence>
<organism evidence="2 3">
    <name type="scientific">Gigaspora margarita</name>
    <dbReference type="NCBI Taxonomy" id="4874"/>
    <lineage>
        <taxon>Eukaryota</taxon>
        <taxon>Fungi</taxon>
        <taxon>Fungi incertae sedis</taxon>
        <taxon>Mucoromycota</taxon>
        <taxon>Glomeromycotina</taxon>
        <taxon>Glomeromycetes</taxon>
        <taxon>Diversisporales</taxon>
        <taxon>Gigasporaceae</taxon>
        <taxon>Gigaspora</taxon>
    </lineage>
</organism>
<evidence type="ECO:0000256" key="1">
    <source>
        <dbReference type="SAM" id="SignalP"/>
    </source>
</evidence>
<evidence type="ECO:0000313" key="2">
    <source>
        <dbReference type="EMBL" id="KAF0499976.1"/>
    </source>
</evidence>
<feature type="signal peptide" evidence="1">
    <location>
        <begin position="1"/>
        <end position="22"/>
    </location>
</feature>
<dbReference type="AlphaFoldDB" id="A0A8H4AIK4"/>
<keyword evidence="1" id="KW-0732">Signal</keyword>
<protein>
    <submittedName>
        <fullName evidence="2">Uncharacterized protein</fullName>
    </submittedName>
</protein>
<reference evidence="2 3" key="1">
    <citation type="journal article" date="2019" name="Environ. Microbiol.">
        <title>At the nexus of three kingdoms: the genome of the mycorrhizal fungus Gigaspora margarita provides insights into plant, endobacterial and fungal interactions.</title>
        <authorList>
            <person name="Venice F."/>
            <person name="Ghignone S."/>
            <person name="Salvioli di Fossalunga A."/>
            <person name="Amselem J."/>
            <person name="Novero M."/>
            <person name="Xianan X."/>
            <person name="Sedzielewska Toro K."/>
            <person name="Morin E."/>
            <person name="Lipzen A."/>
            <person name="Grigoriev I.V."/>
            <person name="Henrissat B."/>
            <person name="Martin F.M."/>
            <person name="Bonfante P."/>
        </authorList>
    </citation>
    <scope>NUCLEOTIDE SEQUENCE [LARGE SCALE GENOMIC DNA]</scope>
    <source>
        <strain evidence="2 3">BEG34</strain>
    </source>
</reference>
<dbReference type="EMBL" id="WTPW01000557">
    <property type="protein sequence ID" value="KAF0499976.1"/>
    <property type="molecule type" value="Genomic_DNA"/>
</dbReference>
<dbReference type="Proteomes" id="UP000439903">
    <property type="component" value="Unassembled WGS sequence"/>
</dbReference>
<gene>
    <name evidence="2" type="ORF">F8M41_020356</name>
</gene>